<keyword evidence="4" id="KW-0472">Membrane</keyword>
<dbReference type="RefSeq" id="WP_218471555.1">
    <property type="nucleotide sequence ID" value="NZ_BAABJN010000006.1"/>
</dbReference>
<reference evidence="5 6" key="1">
    <citation type="submission" date="2021-07" db="EMBL/GenBank/DDBJ databases">
        <title>Whole Genome Sequence of Nocardia Iowensis.</title>
        <authorList>
            <person name="Lamm A."/>
            <person name="Collins-Fairclough A.M."/>
            <person name="Bunk B."/>
            <person name="Sproer C."/>
        </authorList>
    </citation>
    <scope>NUCLEOTIDE SEQUENCE [LARGE SCALE GENOMIC DNA]</scope>
    <source>
        <strain evidence="5 6">NRRL 5646</strain>
    </source>
</reference>
<dbReference type="PANTHER" id="PTHR43884">
    <property type="entry name" value="ACYL-COA DEHYDROGENASE"/>
    <property type="match status" value="1"/>
</dbReference>
<evidence type="ECO:0000256" key="1">
    <source>
        <dbReference type="ARBA" id="ARBA00022630"/>
    </source>
</evidence>
<dbReference type="Proteomes" id="UP000694257">
    <property type="component" value="Chromosome"/>
</dbReference>
<keyword evidence="1" id="KW-0285">Flavoprotein</keyword>
<evidence type="ECO:0000256" key="3">
    <source>
        <dbReference type="ARBA" id="ARBA00023002"/>
    </source>
</evidence>
<gene>
    <name evidence="5" type="ORF">KV110_35770</name>
</gene>
<proteinExistence type="predicted"/>
<keyword evidence="2" id="KW-0274">FAD</keyword>
<evidence type="ECO:0000313" key="5">
    <source>
        <dbReference type="EMBL" id="QXN90688.1"/>
    </source>
</evidence>
<feature type="transmembrane region" description="Helical" evidence="4">
    <location>
        <begin position="236"/>
        <end position="255"/>
    </location>
</feature>
<organism evidence="5 6">
    <name type="scientific">Nocardia iowensis</name>
    <dbReference type="NCBI Taxonomy" id="204891"/>
    <lineage>
        <taxon>Bacteria</taxon>
        <taxon>Bacillati</taxon>
        <taxon>Actinomycetota</taxon>
        <taxon>Actinomycetes</taxon>
        <taxon>Mycobacteriales</taxon>
        <taxon>Nocardiaceae</taxon>
        <taxon>Nocardia</taxon>
    </lineage>
</organism>
<dbReference type="EMBL" id="CP078145">
    <property type="protein sequence ID" value="QXN90688.1"/>
    <property type="molecule type" value="Genomic_DNA"/>
</dbReference>
<evidence type="ECO:0000256" key="2">
    <source>
        <dbReference type="ARBA" id="ARBA00022827"/>
    </source>
</evidence>
<keyword evidence="4" id="KW-0812">Transmembrane</keyword>
<keyword evidence="4" id="KW-1133">Transmembrane helix</keyword>
<keyword evidence="6" id="KW-1185">Reference proteome</keyword>
<evidence type="ECO:0000256" key="4">
    <source>
        <dbReference type="SAM" id="Phobius"/>
    </source>
</evidence>
<evidence type="ECO:0000313" key="6">
    <source>
        <dbReference type="Proteomes" id="UP000694257"/>
    </source>
</evidence>
<dbReference type="PANTHER" id="PTHR43884:SF20">
    <property type="entry name" value="ACYL-COA DEHYDROGENASE FADE28"/>
    <property type="match status" value="1"/>
</dbReference>
<protein>
    <submittedName>
        <fullName evidence="5">Acyl-CoA/acyl-ACP dehydrogenase</fullName>
    </submittedName>
</protein>
<accession>A0ABX8RM83</accession>
<name>A0ABX8RM83_NOCIO</name>
<sequence>MAAKSTLAAARETTERLLPGLLDELDASGESIADRDERSLIPAWVRNDGPLLCTPRDLGGLGATAVEAVQVHIAIGSIAPALGAATTMHHLSIAALAEFAEQATETERQMIRQLAVDRQVLASGFSEGRPGGSIFHPTMRATKCDGGYLLTGRKAPCSLAESMDVIVASVELDTGERAIALVPASAENLTVRPFWRATTLRGAESCLVELDGVFCAEEMVIKNALDDTGETELLGYQWFGLLILGTYLGAAYALLRDTLAREGNVDPKGVAGMAGFLPAVENSLIGLAAELDAKPVTADSAAELLALREAFDDCIDSLVGKVKMAAGGIAYMRNPDIGYLAEVCTVHRFHPPSMRDSGANLVAWLRNEREFRFV</sequence>
<keyword evidence="3" id="KW-0560">Oxidoreductase</keyword>